<keyword evidence="3" id="KW-1185">Reference proteome</keyword>
<feature type="region of interest" description="Disordered" evidence="1">
    <location>
        <begin position="13"/>
        <end position="38"/>
    </location>
</feature>
<dbReference type="GeneID" id="92091172"/>
<evidence type="ECO:0000313" key="2">
    <source>
        <dbReference type="EMBL" id="KAK8070084.1"/>
    </source>
</evidence>
<reference evidence="2 3" key="1">
    <citation type="submission" date="2023-01" db="EMBL/GenBank/DDBJ databases">
        <title>Analysis of 21 Apiospora genomes using comparative genomics revels a genus with tremendous synthesis potential of carbohydrate active enzymes and secondary metabolites.</title>
        <authorList>
            <person name="Sorensen T."/>
        </authorList>
    </citation>
    <scope>NUCLEOTIDE SEQUENCE [LARGE SCALE GENOMIC DNA]</scope>
    <source>
        <strain evidence="2 3">CBS 135458</strain>
    </source>
</reference>
<feature type="compositionally biased region" description="Gly residues" evidence="1">
    <location>
        <begin position="13"/>
        <end position="22"/>
    </location>
</feature>
<protein>
    <submittedName>
        <fullName evidence="2">Uncharacterized protein</fullName>
    </submittedName>
</protein>
<dbReference type="RefSeq" id="XP_066717378.1">
    <property type="nucleotide sequence ID" value="XM_066858109.1"/>
</dbReference>
<dbReference type="Proteomes" id="UP001480595">
    <property type="component" value="Unassembled WGS sequence"/>
</dbReference>
<comment type="caution">
    <text evidence="2">The sequence shown here is derived from an EMBL/GenBank/DDBJ whole genome shotgun (WGS) entry which is preliminary data.</text>
</comment>
<evidence type="ECO:0000313" key="3">
    <source>
        <dbReference type="Proteomes" id="UP001480595"/>
    </source>
</evidence>
<accession>A0ABR1VJI8</accession>
<name>A0ABR1VJI8_9PEZI</name>
<proteinExistence type="predicted"/>
<sequence>MKLFGSEFVAVNRGGGRQGGQLWGDSPQSGGNPPLAELPDLVRAEHNHGFASIDPDGIYRSYHINSTVVDAARLTRAQLDTYLAAVDRVLGNERAEAERAHFTALLV</sequence>
<organism evidence="2 3">
    <name type="scientific">Apiospora phragmitis</name>
    <dbReference type="NCBI Taxonomy" id="2905665"/>
    <lineage>
        <taxon>Eukaryota</taxon>
        <taxon>Fungi</taxon>
        <taxon>Dikarya</taxon>
        <taxon>Ascomycota</taxon>
        <taxon>Pezizomycotina</taxon>
        <taxon>Sordariomycetes</taxon>
        <taxon>Xylariomycetidae</taxon>
        <taxon>Amphisphaeriales</taxon>
        <taxon>Apiosporaceae</taxon>
        <taxon>Apiospora</taxon>
    </lineage>
</organism>
<dbReference type="EMBL" id="JAQQWL010000006">
    <property type="protein sequence ID" value="KAK8070084.1"/>
    <property type="molecule type" value="Genomic_DNA"/>
</dbReference>
<evidence type="ECO:0000256" key="1">
    <source>
        <dbReference type="SAM" id="MobiDB-lite"/>
    </source>
</evidence>
<gene>
    <name evidence="2" type="ORF">PG994_006700</name>
</gene>